<accession>A0A1S6IZI7</accession>
<dbReference type="AlphaFoldDB" id="A0A1S6IZI7"/>
<dbReference type="Pfam" id="PF24121">
    <property type="entry name" value="Cas8b_N"/>
    <property type="match status" value="1"/>
</dbReference>
<evidence type="ECO:0000313" key="3">
    <source>
        <dbReference type="EMBL" id="AQS60188.1"/>
    </source>
</evidence>
<proteinExistence type="predicted"/>
<dbReference type="STRING" id="1833852.B0537_14535"/>
<dbReference type="NCBIfam" id="TIGR04413">
    <property type="entry name" value="MYXAN_cmx8"/>
    <property type="match status" value="1"/>
</dbReference>
<gene>
    <name evidence="3" type="ORF">B0537_14535</name>
</gene>
<dbReference type="EMBL" id="CP019698">
    <property type="protein sequence ID" value="AQS60188.1"/>
    <property type="molecule type" value="Genomic_DNA"/>
</dbReference>
<feature type="domain" description="Type I-B CRISPR Cas8b C-terminal" evidence="2">
    <location>
        <begin position="318"/>
        <end position="555"/>
    </location>
</feature>
<dbReference type="InterPro" id="IPR056202">
    <property type="entry name" value="Cas8b_C"/>
</dbReference>
<sequence length="562" mass="65604">MSRIWQEGNYLVLEYYLYDLPTVQHKAGLAGLLLLIDTMSQEGEEPVPEVLKLDTVYAMIRFSKESFHNMFQYLYAAAIEERKVKQKRQGSQPHRTYKEVNAEGKLEKWFVYRDLKPLGKFFQFHYPAGEGKWLKLWQDMLWSVIRSSPKSRTPFEEINNGKDLSLAKKTWASLLKKSKRPDVSLLEDISGSIFIGAQAQNSELVGFQGEVLENLLLHFWQVIVMVYVPRDIKITKNKVTGGLDAERTEIGYVLALPEPSDLEWFCKEYEDFLRRLPTDKNNHYRPQRVLIDIPAEAGLEFIYRLTSSKLERGFSGCISSVEIFHLERRGNNVKVHAAESILPDEGTLNAYQRLMDGKELNPLYKVYRIRNLLNKNPWHQGMDALFYHYDWRLFVKYREETPQRIPFFGLSVWKEFDATRKALDNIKGDGKMDKDKALPPEDQLELLIYEVVQRYIWLKTDEKSPVKYEKFKDNKDEKGKVIYPKEYCEAREKICRDAFLAVRVRKSQAFLDYFTGTICSVPQYLPSKDFQLVSQALINDWEKVKTLTLLAISANSYLKGGQ</sequence>
<evidence type="ECO:0000259" key="2">
    <source>
        <dbReference type="Pfam" id="PF24122"/>
    </source>
</evidence>
<dbReference type="InterPro" id="IPR056201">
    <property type="entry name" value="Cas8b_N"/>
</dbReference>
<dbReference type="InterPro" id="IPR030928">
    <property type="entry name" value="MYXAN_cmx8"/>
</dbReference>
<evidence type="ECO:0000259" key="1">
    <source>
        <dbReference type="Pfam" id="PF24121"/>
    </source>
</evidence>
<keyword evidence="4" id="KW-1185">Reference proteome</keyword>
<feature type="domain" description="Type I-B CRISPR Cas8b N-terminal" evidence="1">
    <location>
        <begin position="47"/>
        <end position="309"/>
    </location>
</feature>
<dbReference type="OrthoDB" id="346140at2"/>
<reference evidence="3 4" key="1">
    <citation type="journal article" date="2016" name="Int. J. Syst. Evol. Microbiol.">
        <title>Desulfotomaculum ferrireducens sp. nov., a moderately thermophilic sulfate-reducing and dissimilatory Fe(III)-reducing bacterium isolated from compost.</title>
        <authorList>
            <person name="Yang G."/>
            <person name="Guo J."/>
            <person name="Zhuang L."/>
            <person name="Yuan Y."/>
            <person name="Zhou S."/>
        </authorList>
    </citation>
    <scope>NUCLEOTIDE SEQUENCE [LARGE SCALE GENOMIC DNA]</scope>
    <source>
        <strain evidence="3 4">GSS09</strain>
    </source>
</reference>
<dbReference type="RefSeq" id="WP_077715222.1">
    <property type="nucleotide sequence ID" value="NZ_CP019698.1"/>
</dbReference>
<dbReference type="Pfam" id="PF24122">
    <property type="entry name" value="Cas8b_C"/>
    <property type="match status" value="1"/>
</dbReference>
<name>A0A1S6IZI7_9FIRM</name>
<protein>
    <submittedName>
        <fullName evidence="3">Type I-MYXAN CRISPR-associated protein Cmx8</fullName>
    </submittedName>
</protein>
<dbReference type="KEGG" id="dfg:B0537_14535"/>
<organism evidence="3 4">
    <name type="scientific">Desulforamulus ferrireducens</name>
    <dbReference type="NCBI Taxonomy" id="1833852"/>
    <lineage>
        <taxon>Bacteria</taxon>
        <taxon>Bacillati</taxon>
        <taxon>Bacillota</taxon>
        <taxon>Clostridia</taxon>
        <taxon>Eubacteriales</taxon>
        <taxon>Peptococcaceae</taxon>
        <taxon>Desulforamulus</taxon>
    </lineage>
</organism>
<evidence type="ECO:0000313" key="4">
    <source>
        <dbReference type="Proteomes" id="UP000189464"/>
    </source>
</evidence>
<dbReference type="Proteomes" id="UP000189464">
    <property type="component" value="Chromosome"/>
</dbReference>